<dbReference type="Pfam" id="PF17900">
    <property type="entry name" value="Peptidase_M1_N"/>
    <property type="match status" value="1"/>
</dbReference>
<dbReference type="Gene3D" id="2.60.40.1730">
    <property type="entry name" value="tricorn interacting facor f3 domain"/>
    <property type="match status" value="1"/>
</dbReference>
<feature type="domain" description="Peptidase M1 membrane alanine aminopeptidase" evidence="12">
    <location>
        <begin position="233"/>
        <end position="450"/>
    </location>
</feature>
<dbReference type="EMBL" id="JAULSY010000071">
    <property type="protein sequence ID" value="KAK0667513.1"/>
    <property type="molecule type" value="Genomic_DNA"/>
</dbReference>
<dbReference type="SUPFAM" id="SSF55486">
    <property type="entry name" value="Metalloproteases ('zincins'), catalytic domain"/>
    <property type="match status" value="1"/>
</dbReference>
<proteinExistence type="inferred from homology"/>
<dbReference type="CDD" id="cd09601">
    <property type="entry name" value="M1_APN-Q_like"/>
    <property type="match status" value="1"/>
</dbReference>
<keyword evidence="7 11" id="KW-0482">Metalloprotease</keyword>
<dbReference type="AlphaFoldDB" id="A0AA39ZBU7"/>
<dbReference type="InterPro" id="IPR042097">
    <property type="entry name" value="Aminopeptidase_N-like_N_sf"/>
</dbReference>
<comment type="similarity">
    <text evidence="1 11">Belongs to the peptidase M1 family.</text>
</comment>
<reference evidence="15" key="1">
    <citation type="submission" date="2023-06" db="EMBL/GenBank/DDBJ databases">
        <title>Genome-scale phylogeny and comparative genomics of the fungal order Sordariales.</title>
        <authorList>
            <consortium name="Lawrence Berkeley National Laboratory"/>
            <person name="Hensen N."/>
            <person name="Bonometti L."/>
            <person name="Westerberg I."/>
            <person name="Brannstrom I.O."/>
            <person name="Guillou S."/>
            <person name="Cros-Aarteil S."/>
            <person name="Calhoun S."/>
            <person name="Haridas S."/>
            <person name="Kuo A."/>
            <person name="Mondo S."/>
            <person name="Pangilinan J."/>
            <person name="Riley R."/>
            <person name="Labutti K."/>
            <person name="Andreopoulos B."/>
            <person name="Lipzen A."/>
            <person name="Chen C."/>
            <person name="Yanf M."/>
            <person name="Daum C."/>
            <person name="Ng V."/>
            <person name="Clum A."/>
            <person name="Steindorff A."/>
            <person name="Ohm R."/>
            <person name="Martin F."/>
            <person name="Silar P."/>
            <person name="Natvig D."/>
            <person name="Lalanne C."/>
            <person name="Gautier V."/>
            <person name="Ament-Velasquez S.L."/>
            <person name="Kruys A."/>
            <person name="Hutchinson M.I."/>
            <person name="Powell A.J."/>
            <person name="Barry K."/>
            <person name="Miller A.N."/>
            <person name="Grigoriev I.V."/>
            <person name="Debuchy R."/>
            <person name="Gladieux P."/>
            <person name="Thoren M.H."/>
            <person name="Johannesson H."/>
        </authorList>
    </citation>
    <scope>NUCLEOTIDE SEQUENCE</scope>
    <source>
        <strain evidence="15">CBS 307.81</strain>
    </source>
</reference>
<keyword evidence="16" id="KW-1185">Reference proteome</keyword>
<evidence type="ECO:0000256" key="11">
    <source>
        <dbReference type="RuleBase" id="RU364040"/>
    </source>
</evidence>
<evidence type="ECO:0000256" key="3">
    <source>
        <dbReference type="ARBA" id="ARBA00022670"/>
    </source>
</evidence>
<name>A0AA39ZBU7_9PEZI</name>
<protein>
    <recommendedName>
        <fullName evidence="11">Aminopeptidase</fullName>
        <ecNumber evidence="11">3.4.11.-</ecNumber>
    </recommendedName>
</protein>
<feature type="domain" description="ERAP1-like C-terminal" evidence="13">
    <location>
        <begin position="533"/>
        <end position="851"/>
    </location>
</feature>
<feature type="site" description="Transition state stabilizer" evidence="10">
    <location>
        <position position="391"/>
    </location>
</feature>
<dbReference type="PANTHER" id="PTHR11533">
    <property type="entry name" value="PROTEASE M1 ZINC METALLOPROTEASE"/>
    <property type="match status" value="1"/>
</dbReference>
<evidence type="ECO:0000256" key="8">
    <source>
        <dbReference type="PIRSR" id="PIRSR634016-1"/>
    </source>
</evidence>
<dbReference type="Gene3D" id="1.25.50.20">
    <property type="match status" value="1"/>
</dbReference>
<dbReference type="Gene3D" id="2.60.40.1910">
    <property type="match status" value="1"/>
</dbReference>
<gene>
    <name evidence="15" type="ORF">QBC41DRAFT_138115</name>
</gene>
<dbReference type="GO" id="GO:0008270">
    <property type="term" value="F:zinc ion binding"/>
    <property type="evidence" value="ECO:0007669"/>
    <property type="project" value="UniProtKB-UniRule"/>
</dbReference>
<dbReference type="Pfam" id="PF01433">
    <property type="entry name" value="Peptidase_M1"/>
    <property type="match status" value="1"/>
</dbReference>
<dbReference type="InterPro" id="IPR034016">
    <property type="entry name" value="M1_APN-typ"/>
</dbReference>
<dbReference type="PRINTS" id="PR00756">
    <property type="entry name" value="ALADIPTASE"/>
</dbReference>
<accession>A0AA39ZBU7</accession>
<keyword evidence="6 9" id="KW-0862">Zinc</keyword>
<dbReference type="InterPro" id="IPR024571">
    <property type="entry name" value="ERAP1-like_C_dom"/>
</dbReference>
<evidence type="ECO:0000256" key="7">
    <source>
        <dbReference type="ARBA" id="ARBA00023049"/>
    </source>
</evidence>
<dbReference type="GO" id="GO:0070006">
    <property type="term" value="F:metalloaminopeptidase activity"/>
    <property type="evidence" value="ECO:0007669"/>
    <property type="project" value="TreeGrafter"/>
</dbReference>
<feature type="binding site" evidence="9">
    <location>
        <position position="305"/>
    </location>
    <ligand>
        <name>Zn(2+)</name>
        <dbReference type="ChEBI" id="CHEBI:29105"/>
        <note>catalytic</note>
    </ligand>
</feature>
<dbReference type="Gene3D" id="1.10.390.10">
    <property type="entry name" value="Neutral Protease Domain 2"/>
    <property type="match status" value="1"/>
</dbReference>
<dbReference type="GO" id="GO:0006508">
    <property type="term" value="P:proteolysis"/>
    <property type="evidence" value="ECO:0007669"/>
    <property type="project" value="UniProtKB-KW"/>
</dbReference>
<comment type="caution">
    <text evidence="15">The sequence shown here is derived from an EMBL/GenBank/DDBJ whole genome shotgun (WGS) entry which is preliminary data.</text>
</comment>
<keyword evidence="4 9" id="KW-0479">Metal-binding</keyword>
<evidence type="ECO:0000256" key="5">
    <source>
        <dbReference type="ARBA" id="ARBA00022801"/>
    </source>
</evidence>
<dbReference type="GO" id="GO:0016020">
    <property type="term" value="C:membrane"/>
    <property type="evidence" value="ECO:0007669"/>
    <property type="project" value="TreeGrafter"/>
</dbReference>
<feature type="binding site" evidence="9">
    <location>
        <position position="328"/>
    </location>
    <ligand>
        <name>Zn(2+)</name>
        <dbReference type="ChEBI" id="CHEBI:29105"/>
        <note>catalytic</note>
    </ligand>
</feature>
<dbReference type="Pfam" id="PF11838">
    <property type="entry name" value="ERAP1_C"/>
    <property type="match status" value="1"/>
</dbReference>
<dbReference type="EC" id="3.4.11.-" evidence="11"/>
<evidence type="ECO:0000313" key="16">
    <source>
        <dbReference type="Proteomes" id="UP001174997"/>
    </source>
</evidence>
<evidence type="ECO:0000259" key="12">
    <source>
        <dbReference type="Pfam" id="PF01433"/>
    </source>
</evidence>
<dbReference type="GO" id="GO:0043171">
    <property type="term" value="P:peptide catabolic process"/>
    <property type="evidence" value="ECO:0007669"/>
    <property type="project" value="TreeGrafter"/>
</dbReference>
<evidence type="ECO:0000313" key="15">
    <source>
        <dbReference type="EMBL" id="KAK0667513.1"/>
    </source>
</evidence>
<dbReference type="GO" id="GO:0005737">
    <property type="term" value="C:cytoplasm"/>
    <property type="evidence" value="ECO:0007669"/>
    <property type="project" value="TreeGrafter"/>
</dbReference>
<keyword evidence="3 11" id="KW-0645">Protease</keyword>
<evidence type="ECO:0000256" key="9">
    <source>
        <dbReference type="PIRSR" id="PIRSR634016-3"/>
    </source>
</evidence>
<evidence type="ECO:0000259" key="14">
    <source>
        <dbReference type="Pfam" id="PF17900"/>
    </source>
</evidence>
<keyword evidence="2 11" id="KW-0031">Aminopeptidase</keyword>
<organism evidence="15 16">
    <name type="scientific">Cercophora samala</name>
    <dbReference type="NCBI Taxonomy" id="330535"/>
    <lineage>
        <taxon>Eukaryota</taxon>
        <taxon>Fungi</taxon>
        <taxon>Dikarya</taxon>
        <taxon>Ascomycota</taxon>
        <taxon>Pezizomycotina</taxon>
        <taxon>Sordariomycetes</taxon>
        <taxon>Sordariomycetidae</taxon>
        <taxon>Sordariales</taxon>
        <taxon>Lasiosphaeriaceae</taxon>
        <taxon>Cercophora</taxon>
    </lineage>
</organism>
<sequence>MVDTERKLLAEDVHPICYTIRLEPDFLKQNFLGRVDINCNVVRPTQVIQLHSKLISITAASLEWEAKHWDILNSLRYVEDDDLVEIQVREDLPAGAEIVITLEYTGNFKKNLEGLYCSGYKTADGKAHELAVTFLEPTCARQVFPCFDEPNRKAEFAISAVVDASFLCASNMPIEREVTVSKSKKLVIFQKSPLMSTYLVGLVAGNLSRVDSTSSRIPLSVLCPNGSERQASFALELASDALTFFETLFDDRYPLPKLDLVAVPDFSSGAMENWGLITFRTSQLLIDTENSALDTKQAIARTVLHEIAHSWFGNLVTMKYWDGLWLKEGCATLLAWYASDKLFPSWHSWDTFIMDTLQAALELDSLESSHPVELVVRDATKAKQMFDHISYKKGCCILKMLLEDLGEERFFRALGLYTRRHKFGNTRSEDLWRAFQDCGDATVPDRMRVWTEETGFPVILVTEEYNNADKTSGEVTALRLRQERFLVSGKHRGPSSNSLVYPLRVSVRSDTGIDVYGMDEQEIVIPVRAKTQFLKVNADHRGFFRTSYTPRHLQKLIKAAQATGNSQLPLRDCIGLLADILALTTAGINKTSELLDICFGFRSITPFSVWQVIDKSLTKVLSVFKYEDAALRKALTKAAADIFGSKAQQLGWEMSVDDNERQAAFKASMFSAAGLAGDDEVVKEARRLFAARIDGNEDAISPQLRWEVFVIVITHGGQAEAEALLSLWRTSPNDDERYLALECLGRVSDASLVRWALGLVFTDDVKDQDIFLLFWLMGSSAHGASELWEWTKANWATVEQRLPANMQALILGLVLEGLNTSSQLEDVKAYFAGRDTREYDQTLAQKIEGIETRMKWVERDVGDVGVWLKSHGYWEERD</sequence>
<dbReference type="InterPro" id="IPR014782">
    <property type="entry name" value="Peptidase_M1_dom"/>
</dbReference>
<dbReference type="InterPro" id="IPR045357">
    <property type="entry name" value="Aminopeptidase_N-like_N"/>
</dbReference>
<feature type="active site" description="Proton acceptor" evidence="8">
    <location>
        <position position="306"/>
    </location>
</feature>
<dbReference type="Proteomes" id="UP001174997">
    <property type="component" value="Unassembled WGS sequence"/>
</dbReference>
<evidence type="ECO:0000256" key="2">
    <source>
        <dbReference type="ARBA" id="ARBA00022438"/>
    </source>
</evidence>
<evidence type="ECO:0000256" key="1">
    <source>
        <dbReference type="ARBA" id="ARBA00010136"/>
    </source>
</evidence>
<evidence type="ECO:0000256" key="4">
    <source>
        <dbReference type="ARBA" id="ARBA00022723"/>
    </source>
</evidence>
<dbReference type="GO" id="GO:0042277">
    <property type="term" value="F:peptide binding"/>
    <property type="evidence" value="ECO:0007669"/>
    <property type="project" value="TreeGrafter"/>
</dbReference>
<evidence type="ECO:0000256" key="6">
    <source>
        <dbReference type="ARBA" id="ARBA00022833"/>
    </source>
</evidence>
<dbReference type="SUPFAM" id="SSF63737">
    <property type="entry name" value="Leukotriene A4 hydrolase N-terminal domain"/>
    <property type="match status" value="1"/>
</dbReference>
<dbReference type="InterPro" id="IPR001930">
    <property type="entry name" value="Peptidase_M1"/>
</dbReference>
<evidence type="ECO:0000259" key="13">
    <source>
        <dbReference type="Pfam" id="PF11838"/>
    </source>
</evidence>
<feature type="binding site" evidence="9">
    <location>
        <position position="309"/>
    </location>
    <ligand>
        <name>Zn(2+)</name>
        <dbReference type="ChEBI" id="CHEBI:29105"/>
        <note>catalytic</note>
    </ligand>
</feature>
<dbReference type="InterPro" id="IPR050344">
    <property type="entry name" value="Peptidase_M1_aminopeptidases"/>
</dbReference>
<dbReference type="InterPro" id="IPR027268">
    <property type="entry name" value="Peptidase_M4/M1_CTD_sf"/>
</dbReference>
<comment type="cofactor">
    <cofactor evidence="9 11">
        <name>Zn(2+)</name>
        <dbReference type="ChEBI" id="CHEBI:29105"/>
    </cofactor>
    <text evidence="9 11">Binds 1 zinc ion per subunit.</text>
</comment>
<keyword evidence="5 11" id="KW-0378">Hydrolase</keyword>
<feature type="domain" description="Aminopeptidase N-like N-terminal" evidence="14">
    <location>
        <begin position="15"/>
        <end position="199"/>
    </location>
</feature>
<dbReference type="PANTHER" id="PTHR11533:SF174">
    <property type="entry name" value="PUROMYCIN-SENSITIVE AMINOPEPTIDASE-RELATED"/>
    <property type="match status" value="1"/>
</dbReference>
<dbReference type="FunFam" id="1.10.390.10:FF:000001">
    <property type="entry name" value="Aminopeptidase"/>
    <property type="match status" value="1"/>
</dbReference>
<evidence type="ECO:0000256" key="10">
    <source>
        <dbReference type="PIRSR" id="PIRSR634016-4"/>
    </source>
</evidence>